<keyword evidence="3" id="KW-1185">Reference proteome</keyword>
<gene>
    <name evidence="2" type="ORF">F379_032</name>
</gene>
<dbReference type="Proteomes" id="UP000593835">
    <property type="component" value="Segment"/>
</dbReference>
<organism evidence="2 3">
    <name type="scientific">Campylobacter phage F379</name>
    <dbReference type="NCBI Taxonomy" id="2776767"/>
    <lineage>
        <taxon>Viruses</taxon>
        <taxon>Duplodnaviria</taxon>
        <taxon>Heunggongvirae</taxon>
        <taxon>Uroviricota</taxon>
        <taxon>Caudoviricetes</taxon>
        <taxon>Connertonviridae</taxon>
        <taxon>Firehammervirus</taxon>
        <taxon>Firehammervirus F379</taxon>
    </lineage>
</organism>
<protein>
    <recommendedName>
        <fullName evidence="1">DUF4376 domain-containing protein</fullName>
    </recommendedName>
</protein>
<evidence type="ECO:0000259" key="1">
    <source>
        <dbReference type="Pfam" id="PF14301"/>
    </source>
</evidence>
<dbReference type="Pfam" id="PF14301">
    <property type="entry name" value="DUF4376"/>
    <property type="match status" value="1"/>
</dbReference>
<proteinExistence type="predicted"/>
<feature type="domain" description="DUF4376" evidence="1">
    <location>
        <begin position="97"/>
        <end position="205"/>
    </location>
</feature>
<accession>A0A7L8ZJA3</accession>
<dbReference type="InterPro" id="IPR025484">
    <property type="entry name" value="DUF4376"/>
</dbReference>
<reference evidence="2 3" key="1">
    <citation type="submission" date="2020-08" db="EMBL/GenBank/DDBJ databases">
        <authorList>
            <person name="Sorensen M.C.H."/>
        </authorList>
    </citation>
    <scope>NUCLEOTIDE SEQUENCE [LARGE SCALE GENOMIC DNA]</scope>
</reference>
<sequence length="211" mass="24082">MIVAKKTLSDQGVLNSDVIKWAIEANTELCVLNRPLTTDTSLSDKYIIKHIDDITPEEIQAGTQAVKEYCLANNLMDLYYEYVLNTASESEKLNIIKEKKKFEIQTKRDVALESGFVFKGHTFQTREKDKLNINGMAANILLDIQSGTNSITEITWIDLNDEKVNFTPQEFLSFVSKVTEYTQEVIFKANTLKEKINSSETVKSVDKIKWE</sequence>
<dbReference type="EMBL" id="MT932329">
    <property type="protein sequence ID" value="QOI69318.1"/>
    <property type="molecule type" value="Genomic_DNA"/>
</dbReference>
<name>A0A7L8ZJA3_9CAUD</name>
<evidence type="ECO:0000313" key="2">
    <source>
        <dbReference type="EMBL" id="QOI69318.1"/>
    </source>
</evidence>
<evidence type="ECO:0000313" key="3">
    <source>
        <dbReference type="Proteomes" id="UP000593835"/>
    </source>
</evidence>